<dbReference type="Pfam" id="PF13041">
    <property type="entry name" value="PPR_2"/>
    <property type="match status" value="1"/>
</dbReference>
<dbReference type="InterPro" id="IPR002885">
    <property type="entry name" value="PPR_rpt"/>
</dbReference>
<evidence type="ECO:0000313" key="4">
    <source>
        <dbReference type="Proteomes" id="UP000250321"/>
    </source>
</evidence>
<dbReference type="PANTHER" id="PTHR47926">
    <property type="entry name" value="PENTATRICOPEPTIDE REPEAT-CONTAINING PROTEIN"/>
    <property type="match status" value="1"/>
</dbReference>
<dbReference type="OrthoDB" id="879807at2759"/>
<keyword evidence="1" id="KW-0677">Repeat</keyword>
<dbReference type="PROSITE" id="PS51375">
    <property type="entry name" value="PPR"/>
    <property type="match status" value="1"/>
</dbReference>
<proteinExistence type="predicted"/>
<comment type="caution">
    <text evidence="3">The sequence shown here is derived from an EMBL/GenBank/DDBJ whole genome shotgun (WGS) entry which is preliminary data.</text>
</comment>
<dbReference type="STRING" id="2094558.A0A314UDJ0"/>
<accession>A0A314UDJ0</accession>
<dbReference type="AlphaFoldDB" id="A0A314UDJ0"/>
<organism evidence="3 4">
    <name type="scientific">Prunus yedoensis var. nudiflora</name>
    <dbReference type="NCBI Taxonomy" id="2094558"/>
    <lineage>
        <taxon>Eukaryota</taxon>
        <taxon>Viridiplantae</taxon>
        <taxon>Streptophyta</taxon>
        <taxon>Embryophyta</taxon>
        <taxon>Tracheophyta</taxon>
        <taxon>Spermatophyta</taxon>
        <taxon>Magnoliopsida</taxon>
        <taxon>eudicotyledons</taxon>
        <taxon>Gunneridae</taxon>
        <taxon>Pentapetalae</taxon>
        <taxon>rosids</taxon>
        <taxon>fabids</taxon>
        <taxon>Rosales</taxon>
        <taxon>Rosaceae</taxon>
        <taxon>Amygdaloideae</taxon>
        <taxon>Amygdaleae</taxon>
        <taxon>Prunus</taxon>
    </lineage>
</organism>
<name>A0A314UDJ0_PRUYE</name>
<dbReference type="Proteomes" id="UP000250321">
    <property type="component" value="Unassembled WGS sequence"/>
</dbReference>
<reference evidence="3 4" key="1">
    <citation type="submission" date="2018-02" db="EMBL/GenBank/DDBJ databases">
        <title>Draft genome of wild Prunus yedoensis var. nudiflora.</title>
        <authorList>
            <person name="Baek S."/>
            <person name="Kim J.-H."/>
            <person name="Choi K."/>
            <person name="Kim G.-B."/>
            <person name="Cho A."/>
            <person name="Jang H."/>
            <person name="Shin C.-H."/>
            <person name="Yu H.-J."/>
            <person name="Mun J.-H."/>
        </authorList>
    </citation>
    <scope>NUCLEOTIDE SEQUENCE [LARGE SCALE GENOMIC DNA]</scope>
    <source>
        <strain evidence="4">cv. Jeju island</strain>
        <tissue evidence="3">Leaf</tissue>
    </source>
</reference>
<gene>
    <name evidence="3" type="ORF">Pyn_18996</name>
</gene>
<dbReference type="GO" id="GO:0003723">
    <property type="term" value="F:RNA binding"/>
    <property type="evidence" value="ECO:0007669"/>
    <property type="project" value="InterPro"/>
</dbReference>
<sequence>MNGVKPDGFIVSLLPLCGGADIEKWDYGREVHCYIMKYELDLKWGSDVHLGCYLIDMYSRSYRVDLGRRVFDLMKCRNVYAWTAMINGYVQSGAPDEALVHFQKMQVEDGIQPNRVSPVSVLPACSSRAGLMCGKQIYGFATRKEMNHDVSLCNALLVFEMGYT</sequence>
<protein>
    <submittedName>
        <fullName evidence="3">Pentatricopeptide repeat-containing protein</fullName>
    </submittedName>
</protein>
<dbReference type="GO" id="GO:0009451">
    <property type="term" value="P:RNA modification"/>
    <property type="evidence" value="ECO:0007669"/>
    <property type="project" value="InterPro"/>
</dbReference>
<evidence type="ECO:0000256" key="2">
    <source>
        <dbReference type="PROSITE-ProRule" id="PRU00708"/>
    </source>
</evidence>
<dbReference type="EMBL" id="PJQY01003661">
    <property type="protein sequence ID" value="PQM35553.1"/>
    <property type="molecule type" value="Genomic_DNA"/>
</dbReference>
<feature type="repeat" description="PPR" evidence="2">
    <location>
        <begin position="78"/>
        <end position="113"/>
    </location>
</feature>
<dbReference type="PANTHER" id="PTHR47926:SF347">
    <property type="entry name" value="PENTATRICOPEPTIDE REPEAT-CONTAINING PROTEIN"/>
    <property type="match status" value="1"/>
</dbReference>
<dbReference type="InterPro" id="IPR011990">
    <property type="entry name" value="TPR-like_helical_dom_sf"/>
</dbReference>
<dbReference type="NCBIfam" id="TIGR00756">
    <property type="entry name" value="PPR"/>
    <property type="match status" value="1"/>
</dbReference>
<keyword evidence="4" id="KW-1185">Reference proteome</keyword>
<dbReference type="InterPro" id="IPR046960">
    <property type="entry name" value="PPR_At4g14850-like_plant"/>
</dbReference>
<evidence type="ECO:0000256" key="1">
    <source>
        <dbReference type="ARBA" id="ARBA00022737"/>
    </source>
</evidence>
<dbReference type="Gene3D" id="1.25.40.10">
    <property type="entry name" value="Tetratricopeptide repeat domain"/>
    <property type="match status" value="1"/>
</dbReference>
<evidence type="ECO:0000313" key="3">
    <source>
        <dbReference type="EMBL" id="PQM35553.1"/>
    </source>
</evidence>